<dbReference type="EMBL" id="VJWA01000002">
    <property type="protein sequence ID" value="TRW14309.1"/>
    <property type="molecule type" value="Genomic_DNA"/>
</dbReference>
<dbReference type="RefSeq" id="WP_144237514.1">
    <property type="nucleotide sequence ID" value="NZ_VJWA01000002.1"/>
</dbReference>
<proteinExistence type="predicted"/>
<dbReference type="Pfam" id="PF04248">
    <property type="entry name" value="NTP_transf_9"/>
    <property type="match status" value="1"/>
</dbReference>
<feature type="domain" description="DUF427" evidence="1">
    <location>
        <begin position="2"/>
        <end position="88"/>
    </location>
</feature>
<accession>A0A552U804</accession>
<organism evidence="2 3">
    <name type="scientific">Glacieibacterium frigidum</name>
    <dbReference type="NCBI Taxonomy" id="2593303"/>
    <lineage>
        <taxon>Bacteria</taxon>
        <taxon>Pseudomonadati</taxon>
        <taxon>Pseudomonadota</taxon>
        <taxon>Alphaproteobacteria</taxon>
        <taxon>Sphingomonadales</taxon>
        <taxon>Sphingosinicellaceae</taxon>
        <taxon>Glacieibacterium</taxon>
    </lineage>
</organism>
<evidence type="ECO:0000259" key="1">
    <source>
        <dbReference type="Pfam" id="PF04248"/>
    </source>
</evidence>
<dbReference type="OrthoDB" id="9815163at2"/>
<reference evidence="2 3" key="1">
    <citation type="submission" date="2019-07" db="EMBL/GenBank/DDBJ databases">
        <title>Novel species isolated from glacier.</title>
        <authorList>
            <person name="Liu Q."/>
            <person name="Xin Y.-H."/>
        </authorList>
    </citation>
    <scope>NUCLEOTIDE SEQUENCE [LARGE SCALE GENOMIC DNA]</scope>
    <source>
        <strain evidence="2 3">LB1R16</strain>
    </source>
</reference>
<protein>
    <submittedName>
        <fullName evidence="2">DUF427 domain-containing protein</fullName>
    </submittedName>
</protein>
<dbReference type="PANTHER" id="PTHR34310:SF5">
    <property type="entry name" value="DUF427 DOMAIN PROTEIN (AFU_ORTHOLOGUE AFUA_3G02220)"/>
    <property type="match status" value="1"/>
</dbReference>
<dbReference type="PANTHER" id="PTHR34310">
    <property type="entry name" value="DUF427 DOMAIN PROTEIN (AFU_ORTHOLOGUE AFUA_3G02220)"/>
    <property type="match status" value="1"/>
</dbReference>
<dbReference type="InterPro" id="IPR038694">
    <property type="entry name" value="DUF427_sf"/>
</dbReference>
<name>A0A552U804_9SPHN</name>
<dbReference type="Gene3D" id="2.170.150.40">
    <property type="entry name" value="Domain of unknown function (DUF427)"/>
    <property type="match status" value="1"/>
</dbReference>
<gene>
    <name evidence="2" type="ORF">FMM06_11385</name>
</gene>
<sequence length="93" mass="10096">MVKAVWNGVTIAESDDTVVVENNHYFPLSAVDRALIKPSATTTVCGWKGTANYYTIVAGGAENKDAAWYYDDPKDAAANIRGRVAFWKGVRVG</sequence>
<evidence type="ECO:0000313" key="3">
    <source>
        <dbReference type="Proteomes" id="UP000317894"/>
    </source>
</evidence>
<dbReference type="Proteomes" id="UP000317894">
    <property type="component" value="Unassembled WGS sequence"/>
</dbReference>
<comment type="caution">
    <text evidence="2">The sequence shown here is derived from an EMBL/GenBank/DDBJ whole genome shotgun (WGS) entry which is preliminary data.</text>
</comment>
<dbReference type="AlphaFoldDB" id="A0A552U804"/>
<keyword evidence="3" id="KW-1185">Reference proteome</keyword>
<dbReference type="InterPro" id="IPR007361">
    <property type="entry name" value="DUF427"/>
</dbReference>
<evidence type="ECO:0000313" key="2">
    <source>
        <dbReference type="EMBL" id="TRW14309.1"/>
    </source>
</evidence>